<dbReference type="Pfam" id="PF04879">
    <property type="entry name" value="Molybdop_Fe4S4"/>
    <property type="match status" value="1"/>
</dbReference>
<keyword evidence="2" id="KW-0479">Metal-binding</keyword>
<comment type="caution">
    <text evidence="6">The sequence shown here is derived from an EMBL/GenBank/DDBJ whole genome shotgun (WGS) entry which is preliminary data.</text>
</comment>
<dbReference type="Gene3D" id="2.40.40.20">
    <property type="match status" value="1"/>
</dbReference>
<dbReference type="InterPro" id="IPR006963">
    <property type="entry name" value="Mopterin_OxRdtase_4Fe-4S_dom"/>
</dbReference>
<keyword evidence="3" id="KW-0408">Iron</keyword>
<dbReference type="InterPro" id="IPR009010">
    <property type="entry name" value="Asp_de-COase-like_dom_sf"/>
</dbReference>
<dbReference type="SUPFAM" id="SSF50692">
    <property type="entry name" value="ADC-like"/>
    <property type="match status" value="1"/>
</dbReference>
<dbReference type="CDD" id="cd02759">
    <property type="entry name" value="MopB_Acetylene-hydratase"/>
    <property type="match status" value="1"/>
</dbReference>
<dbReference type="CDD" id="cd02781">
    <property type="entry name" value="MopB_CT_Acetylene-hydratase"/>
    <property type="match status" value="1"/>
</dbReference>
<dbReference type="SUPFAM" id="SSF53706">
    <property type="entry name" value="Formate dehydrogenase/DMSO reductase, domains 1-3"/>
    <property type="match status" value="1"/>
</dbReference>
<dbReference type="PANTHER" id="PTHR43742:SF6">
    <property type="entry name" value="OXIDOREDUCTASE YYAE-RELATED"/>
    <property type="match status" value="1"/>
</dbReference>
<dbReference type="InterPro" id="IPR006656">
    <property type="entry name" value="Mopterin_OxRdtase"/>
</dbReference>
<name>A0ABT7DR48_9ACTN</name>
<dbReference type="Gene3D" id="3.40.228.10">
    <property type="entry name" value="Dimethylsulfoxide Reductase, domain 2"/>
    <property type="match status" value="1"/>
</dbReference>
<proteinExistence type="inferred from homology"/>
<evidence type="ECO:0000256" key="2">
    <source>
        <dbReference type="ARBA" id="ARBA00022723"/>
    </source>
</evidence>
<evidence type="ECO:0000256" key="4">
    <source>
        <dbReference type="ARBA" id="ARBA00023014"/>
    </source>
</evidence>
<dbReference type="Gene3D" id="2.20.25.90">
    <property type="entry name" value="ADC-like domains"/>
    <property type="match status" value="1"/>
</dbReference>
<sequence length="762" mass="84978">MPTLHFSEHASPAITVLEDGTRVYRTCSAGIGCHNLGCGLKVHVKDGQLVKVEGDEEHPISKGRLCVRCLTAKEYYYHKDRLLYPMKRAREDRGRNRWERISWDEALETIIAQYRKTVEGYGIGAVSVWCGTGREASQIHFQMANDVFGTVNAVHPNSGWSCIVPRMAAMLWTMGSSYIEADNAIGFPDRYDDPRWECPRYLLVWGRDPLRSNPDGLFGHSLVEMMKRGMKLVVVDPRVNWLATRAEVHLQLRPGTDGALALGLLNVVIEEDLYDHGFVEQWCYGFYELAERVQEYPVDRVAKICEVDADDIRTAARCVSQVPSALSMGLAVDQNPNTLQIGHALLSLFAICGSMDVPGGCFMGLPPIFAGMAENAPVADGVGEPEGLAKFGNVGVEPLGHDRYPAMSAIVNTTHPDATLDVLETNVPYGIHFAYAFGHNTLSCMVPQPQRWYEAMRKIDFIAVADLFMTPTIMGLADLVLPAATFFEKQGYVSNNNASQPGQMGAIVPVLEPAGECRADLEIMLELHRRLYPDSEKPGWASATDFIDSQLGKMRGVDATYDDLCEHVIGQYEIEYRKYEKGLLRADGQPGFNTPTGRIELYSTVLQNLGDDPLPYYLEPKFSAVSRPDLAEEYPLTLTTGARRFTSFHSENRQIATLREIHPQPTVDIHPATAAGYGIAEGSYVWVENHLGRARMMAHLTPIVKENVVSCDHGWWLPEADPENLFDVFEMNVNQLIPHEENGPLGFGTHYKSMPCKIYRTE</sequence>
<dbReference type="InterPro" id="IPR041930">
    <property type="entry name" value="Acetylene_hydratase"/>
</dbReference>
<comment type="similarity">
    <text evidence="1">Belongs to the prokaryotic molybdopterin-containing oxidoreductase family.</text>
</comment>
<dbReference type="Gene3D" id="3.40.50.740">
    <property type="match status" value="1"/>
</dbReference>
<evidence type="ECO:0000256" key="1">
    <source>
        <dbReference type="ARBA" id="ARBA00010312"/>
    </source>
</evidence>
<dbReference type="Pfam" id="PF00384">
    <property type="entry name" value="Molybdopterin"/>
    <property type="match status" value="1"/>
</dbReference>
<dbReference type="RefSeq" id="WP_283831971.1">
    <property type="nucleotide sequence ID" value="NZ_JASJEU010000013.1"/>
</dbReference>
<evidence type="ECO:0000313" key="7">
    <source>
        <dbReference type="Proteomes" id="UP001232750"/>
    </source>
</evidence>
<protein>
    <submittedName>
        <fullName evidence="6">Molybdopterin-dependent oxidoreductase</fullName>
    </submittedName>
</protein>
<gene>
    <name evidence="6" type="ORF">QNJ86_07440</name>
</gene>
<evidence type="ECO:0000313" key="6">
    <source>
        <dbReference type="EMBL" id="MDJ1650630.1"/>
    </source>
</evidence>
<feature type="domain" description="4Fe-4S Mo/W bis-MGD-type" evidence="5">
    <location>
        <begin position="21"/>
        <end position="80"/>
    </location>
</feature>
<organism evidence="6 7">
    <name type="scientific">Gordonibacter faecis</name>
    <dbReference type="NCBI Taxonomy" id="3047475"/>
    <lineage>
        <taxon>Bacteria</taxon>
        <taxon>Bacillati</taxon>
        <taxon>Actinomycetota</taxon>
        <taxon>Coriobacteriia</taxon>
        <taxon>Eggerthellales</taxon>
        <taxon>Eggerthellaceae</taxon>
        <taxon>Gordonibacter</taxon>
    </lineage>
</organism>
<dbReference type="InterPro" id="IPR006657">
    <property type="entry name" value="MoPterin_dinucl-bd_dom"/>
</dbReference>
<dbReference type="SMART" id="SM00926">
    <property type="entry name" value="Molybdop_Fe4S4"/>
    <property type="match status" value="1"/>
</dbReference>
<dbReference type="InterPro" id="IPR050612">
    <property type="entry name" value="Prok_Mopterin_Oxidored"/>
</dbReference>
<dbReference type="EMBL" id="JASJEU010000013">
    <property type="protein sequence ID" value="MDJ1650630.1"/>
    <property type="molecule type" value="Genomic_DNA"/>
</dbReference>
<keyword evidence="7" id="KW-1185">Reference proteome</keyword>
<dbReference type="InterPro" id="IPR037949">
    <property type="entry name" value="MopB_CT_Acetylene-hydratase"/>
</dbReference>
<dbReference type="PANTHER" id="PTHR43742">
    <property type="entry name" value="TRIMETHYLAMINE-N-OXIDE REDUCTASE"/>
    <property type="match status" value="1"/>
</dbReference>
<dbReference type="Proteomes" id="UP001232750">
    <property type="component" value="Unassembled WGS sequence"/>
</dbReference>
<reference evidence="6 7" key="1">
    <citation type="submission" date="2023-05" db="EMBL/GenBank/DDBJ databases">
        <title>Gordonibacter KGMB12511T sp. nov., isolated from faeces of healthy Korean.</title>
        <authorList>
            <person name="Kim H.S."/>
            <person name="Kim J.-S."/>
            <person name="Suh M.K."/>
            <person name="Eom M.K."/>
            <person name="Do H.E."/>
            <person name="Lee J.-S."/>
        </authorList>
    </citation>
    <scope>NUCLEOTIDE SEQUENCE [LARGE SCALE GENOMIC DNA]</scope>
    <source>
        <strain evidence="6 7">KGMB12511</strain>
    </source>
</reference>
<evidence type="ECO:0000259" key="5">
    <source>
        <dbReference type="PROSITE" id="PS51669"/>
    </source>
</evidence>
<accession>A0ABT7DR48</accession>
<dbReference type="PROSITE" id="PS51669">
    <property type="entry name" value="4FE4S_MOW_BIS_MGD"/>
    <property type="match status" value="1"/>
</dbReference>
<keyword evidence="4" id="KW-0411">Iron-sulfur</keyword>
<dbReference type="Pfam" id="PF01568">
    <property type="entry name" value="Molydop_binding"/>
    <property type="match status" value="1"/>
</dbReference>
<evidence type="ECO:0000256" key="3">
    <source>
        <dbReference type="ARBA" id="ARBA00023004"/>
    </source>
</evidence>